<comment type="cofactor">
    <cofactor evidence="1">
        <name>heme</name>
        <dbReference type="ChEBI" id="CHEBI:30413"/>
    </cofactor>
</comment>
<comment type="similarity">
    <text evidence="2">Belongs to the cytochrome P450 family.</text>
</comment>
<keyword evidence="6" id="KW-1133">Transmembrane helix</keyword>
<dbReference type="Gene3D" id="1.10.630.10">
    <property type="entry name" value="Cytochrome P450"/>
    <property type="match status" value="1"/>
</dbReference>
<dbReference type="RefSeq" id="XP_050468283.1">
    <property type="nucleotide sequence ID" value="XM_050612350.1"/>
</dbReference>
<evidence type="ECO:0000313" key="8">
    <source>
        <dbReference type="Proteomes" id="UP000000560"/>
    </source>
</evidence>
<dbReference type="OMA" id="PRWRELN"/>
<dbReference type="PANTHER" id="PTHR24305">
    <property type="entry name" value="CYTOCHROME P450"/>
    <property type="match status" value="1"/>
</dbReference>
<name>C8VGU2_EMENI</name>
<keyword evidence="3" id="KW-0479">Metal-binding</keyword>
<proteinExistence type="inferred from homology"/>
<dbReference type="GO" id="GO:0005506">
    <property type="term" value="F:iron ion binding"/>
    <property type="evidence" value="ECO:0007669"/>
    <property type="project" value="InterPro"/>
</dbReference>
<keyword evidence="5" id="KW-0408">Iron</keyword>
<evidence type="ECO:0000313" key="7">
    <source>
        <dbReference type="EMBL" id="CBF82081.1"/>
    </source>
</evidence>
<keyword evidence="6" id="KW-0472">Membrane</keyword>
<dbReference type="GeneID" id="2871627"/>
<protein>
    <submittedName>
        <fullName evidence="7">Cytochrome P450, putative (Eurofung)</fullName>
    </submittedName>
</protein>
<dbReference type="HOGENOM" id="CLU_055302_0_0_1"/>
<dbReference type="GO" id="GO:0020037">
    <property type="term" value="F:heme binding"/>
    <property type="evidence" value="ECO:0007669"/>
    <property type="project" value="InterPro"/>
</dbReference>
<evidence type="ECO:0000256" key="2">
    <source>
        <dbReference type="ARBA" id="ARBA00010617"/>
    </source>
</evidence>
<keyword evidence="4" id="KW-0560">Oxidoreductase</keyword>
<dbReference type="FunFam" id="1.10.630.10:FF:000389">
    <property type="entry name" value="Cytochrome P450, putative (Eurofung)"/>
    <property type="match status" value="1"/>
</dbReference>
<dbReference type="OrthoDB" id="3934656at2759"/>
<dbReference type="PANTHER" id="PTHR24305:SF235">
    <property type="entry name" value="CYTOCHROME P450 MONOOXYGENASE APDB-RELATED"/>
    <property type="match status" value="1"/>
</dbReference>
<organism evidence="7 8">
    <name type="scientific">Emericella nidulans (strain FGSC A4 / ATCC 38163 / CBS 112.46 / NRRL 194 / M139)</name>
    <name type="common">Aspergillus nidulans</name>
    <dbReference type="NCBI Taxonomy" id="227321"/>
    <lineage>
        <taxon>Eukaryota</taxon>
        <taxon>Fungi</taxon>
        <taxon>Dikarya</taxon>
        <taxon>Ascomycota</taxon>
        <taxon>Pezizomycotina</taxon>
        <taxon>Eurotiomycetes</taxon>
        <taxon>Eurotiomycetidae</taxon>
        <taxon>Eurotiales</taxon>
        <taxon>Aspergillaceae</taxon>
        <taxon>Aspergillus</taxon>
        <taxon>Aspergillus subgen. Nidulantes</taxon>
    </lineage>
</organism>
<keyword evidence="8" id="KW-1185">Reference proteome</keyword>
<evidence type="ECO:0000256" key="1">
    <source>
        <dbReference type="ARBA" id="ARBA00001971"/>
    </source>
</evidence>
<evidence type="ECO:0000256" key="6">
    <source>
        <dbReference type="SAM" id="Phobius"/>
    </source>
</evidence>
<feature type="transmembrane region" description="Helical" evidence="6">
    <location>
        <begin position="219"/>
        <end position="240"/>
    </location>
</feature>
<accession>C8VGU2</accession>
<sequence length="432" mass="48827">MVAWAVLLLAVVAATLLHLLYNYSRLKSVSGPILAAFTDAWRANAQRSSSSSEYGRLLKELHRKYGVAVRLGPGFVSLSEVGDITRVYHTLLQDEYESAADTAMRNLVHTVRRCRTVDMTTLLHFFADEVNTRLFWSACAPSAASSASSRTHRIQPSFSFFATIEELVLRGPVALLKRERLSCYCLSGDVSAKIYGNELVLPTGPSATRKLAISAPDGLILAASIQIITKAFVSVFFFLLNNPLIMRRLRQEIESIPRFRNRTKLPSSRDLGGLYYLDAVFKETMRLVILQSQPMEVRVTFESLYISSKHVPRGTVLSWHPHVVLTNDAIYENNLYVFRPERWLTPNRQRQTLMEASLLPFMVCRIHYPKLEAAWLLLKKTVVVLLREFCDINLTQTEGQTVADGMELPPWSMVVDFIPRPATAEEYVGQLL</sequence>
<dbReference type="EMBL" id="BN001305">
    <property type="protein sequence ID" value="CBF82081.1"/>
    <property type="molecule type" value="Genomic_DNA"/>
</dbReference>
<dbReference type="GO" id="GO:0016705">
    <property type="term" value="F:oxidoreductase activity, acting on paired donors, with incorporation or reduction of molecular oxygen"/>
    <property type="evidence" value="ECO:0007669"/>
    <property type="project" value="InterPro"/>
</dbReference>
<dbReference type="Pfam" id="PF00067">
    <property type="entry name" value="p450"/>
    <property type="match status" value="1"/>
</dbReference>
<evidence type="ECO:0000256" key="3">
    <source>
        <dbReference type="ARBA" id="ARBA00022723"/>
    </source>
</evidence>
<dbReference type="GO" id="GO:0044550">
    <property type="term" value="P:secondary metabolite biosynthetic process"/>
    <property type="evidence" value="ECO:0007669"/>
    <property type="project" value="UniProtKB-ARBA"/>
</dbReference>
<evidence type="ECO:0000256" key="5">
    <source>
        <dbReference type="ARBA" id="ARBA00023004"/>
    </source>
</evidence>
<dbReference type="AlphaFoldDB" id="C8VGU2"/>
<dbReference type="SUPFAM" id="SSF48264">
    <property type="entry name" value="Cytochrome P450"/>
    <property type="match status" value="1"/>
</dbReference>
<dbReference type="InterPro" id="IPR036396">
    <property type="entry name" value="Cyt_P450_sf"/>
</dbReference>
<dbReference type="eggNOG" id="KOG0156">
    <property type="taxonomic scope" value="Eukaryota"/>
</dbReference>
<dbReference type="KEGG" id="ani:ANIA_05335"/>
<evidence type="ECO:0000256" key="4">
    <source>
        <dbReference type="ARBA" id="ARBA00023002"/>
    </source>
</evidence>
<dbReference type="VEuPathDB" id="FungiDB:AN5335"/>
<dbReference type="InterPro" id="IPR001128">
    <property type="entry name" value="Cyt_P450"/>
</dbReference>
<gene>
    <name evidence="7" type="ORF">ANIA_05335</name>
</gene>
<dbReference type="InterPro" id="IPR050121">
    <property type="entry name" value="Cytochrome_P450_monoxygenase"/>
</dbReference>
<reference evidence="8" key="1">
    <citation type="journal article" date="2005" name="Nature">
        <title>Sequencing of Aspergillus nidulans and comparative analysis with A. fumigatus and A. oryzae.</title>
        <authorList>
            <person name="Galagan J.E."/>
            <person name="Calvo S.E."/>
            <person name="Cuomo C."/>
            <person name="Ma L.J."/>
            <person name="Wortman J.R."/>
            <person name="Batzoglou S."/>
            <person name="Lee S.I."/>
            <person name="Basturkmen M."/>
            <person name="Spevak C.C."/>
            <person name="Clutterbuck J."/>
            <person name="Kapitonov V."/>
            <person name="Jurka J."/>
            <person name="Scazzocchio C."/>
            <person name="Farman M."/>
            <person name="Butler J."/>
            <person name="Purcell S."/>
            <person name="Harris S."/>
            <person name="Braus G.H."/>
            <person name="Draht O."/>
            <person name="Busch S."/>
            <person name="D'Enfert C."/>
            <person name="Bouchier C."/>
            <person name="Goldman G.H."/>
            <person name="Bell-Pedersen D."/>
            <person name="Griffiths-Jones S."/>
            <person name="Doonan J.H."/>
            <person name="Yu J."/>
            <person name="Vienken K."/>
            <person name="Pain A."/>
            <person name="Freitag M."/>
            <person name="Selker E.U."/>
            <person name="Archer D.B."/>
            <person name="Penalva M.A."/>
            <person name="Oakley B.R."/>
            <person name="Momany M."/>
            <person name="Tanaka T."/>
            <person name="Kumagai T."/>
            <person name="Asai K."/>
            <person name="Machida M."/>
            <person name="Nierman W.C."/>
            <person name="Denning D.W."/>
            <person name="Caddick M."/>
            <person name="Hynes M."/>
            <person name="Paoletti M."/>
            <person name="Fischer R."/>
            <person name="Miller B."/>
            <person name="Dyer P."/>
            <person name="Sachs M.S."/>
            <person name="Osmani S.A."/>
            <person name="Birren B.W."/>
        </authorList>
    </citation>
    <scope>NUCLEOTIDE SEQUENCE [LARGE SCALE GENOMIC DNA]</scope>
    <source>
        <strain evidence="8">FGSC A4 / ATCC 38163 / CBS 112.46 / NRRL 194 / M139</strain>
    </source>
</reference>
<dbReference type="GO" id="GO:0004497">
    <property type="term" value="F:monooxygenase activity"/>
    <property type="evidence" value="ECO:0007669"/>
    <property type="project" value="InterPro"/>
</dbReference>
<reference evidence="8" key="2">
    <citation type="journal article" date="2009" name="Fungal Genet. Biol.">
        <title>The 2008 update of the Aspergillus nidulans genome annotation: a community effort.</title>
        <authorList>
            <person name="Wortman J.R."/>
            <person name="Gilsenan J.M."/>
            <person name="Joardar V."/>
            <person name="Deegan J."/>
            <person name="Clutterbuck J."/>
            <person name="Andersen M.R."/>
            <person name="Archer D."/>
            <person name="Bencina M."/>
            <person name="Braus G."/>
            <person name="Coutinho P."/>
            <person name="von Dohren H."/>
            <person name="Doonan J."/>
            <person name="Driessen A.J."/>
            <person name="Durek P."/>
            <person name="Espeso E."/>
            <person name="Fekete E."/>
            <person name="Flipphi M."/>
            <person name="Estrada C.G."/>
            <person name="Geysens S."/>
            <person name="Goldman G."/>
            <person name="de Groot P.W."/>
            <person name="Hansen K."/>
            <person name="Harris S.D."/>
            <person name="Heinekamp T."/>
            <person name="Helmstaedt K."/>
            <person name="Henrissat B."/>
            <person name="Hofmann G."/>
            <person name="Homan T."/>
            <person name="Horio T."/>
            <person name="Horiuchi H."/>
            <person name="James S."/>
            <person name="Jones M."/>
            <person name="Karaffa L."/>
            <person name="Karanyi Z."/>
            <person name="Kato M."/>
            <person name="Keller N."/>
            <person name="Kelly D.E."/>
            <person name="Kiel J.A."/>
            <person name="Kim J.M."/>
            <person name="van der Klei I.J."/>
            <person name="Klis F.M."/>
            <person name="Kovalchuk A."/>
            <person name="Krasevec N."/>
            <person name="Kubicek C.P."/>
            <person name="Liu B."/>
            <person name="Maccabe A."/>
            <person name="Meyer V."/>
            <person name="Mirabito P."/>
            <person name="Miskei M."/>
            <person name="Mos M."/>
            <person name="Mullins J."/>
            <person name="Nelson D.R."/>
            <person name="Nielsen J."/>
            <person name="Oakley B.R."/>
            <person name="Osmani S.A."/>
            <person name="Pakula T."/>
            <person name="Paszewski A."/>
            <person name="Paulsen I."/>
            <person name="Pilsyk S."/>
            <person name="Pocsi I."/>
            <person name="Punt P.J."/>
            <person name="Ram A.F."/>
            <person name="Ren Q."/>
            <person name="Robellet X."/>
            <person name="Robson G."/>
            <person name="Seiboth B."/>
            <person name="van Solingen P."/>
            <person name="Specht T."/>
            <person name="Sun J."/>
            <person name="Taheri-Talesh N."/>
            <person name="Takeshita N."/>
            <person name="Ussery D."/>
            <person name="vanKuyk P.A."/>
            <person name="Visser H."/>
            <person name="van de Vondervoort P.J."/>
            <person name="de Vries R.P."/>
            <person name="Walton J."/>
            <person name="Xiang X."/>
            <person name="Xiong Y."/>
            <person name="Zeng A.P."/>
            <person name="Brandt B.W."/>
            <person name="Cornell M.J."/>
            <person name="van den Hondel C.A."/>
            <person name="Visser J."/>
            <person name="Oliver S.G."/>
            <person name="Turner G."/>
        </authorList>
    </citation>
    <scope>GENOME REANNOTATION</scope>
    <source>
        <strain evidence="8">FGSC A4 / ATCC 38163 / CBS 112.46 / NRRL 194 / M139</strain>
    </source>
</reference>
<dbReference type="Proteomes" id="UP000000560">
    <property type="component" value="Chromosome V"/>
</dbReference>
<dbReference type="InParanoid" id="C8VGU2"/>
<keyword evidence="6" id="KW-0812">Transmembrane</keyword>